<dbReference type="EMBL" id="FOCC01000016">
    <property type="protein sequence ID" value="SEM96503.1"/>
    <property type="molecule type" value="Genomic_DNA"/>
</dbReference>
<evidence type="ECO:0008006" key="6">
    <source>
        <dbReference type="Google" id="ProtNLM"/>
    </source>
</evidence>
<evidence type="ECO:0000256" key="1">
    <source>
        <dbReference type="ARBA" id="ARBA00022679"/>
    </source>
</evidence>
<dbReference type="PIRSF" id="PIRSF007023">
    <property type="entry name" value="UDP-Galf_transf"/>
    <property type="match status" value="1"/>
</dbReference>
<sequence>MDIYYIKEPARTLDSKDAGNKARNDVERILEMNQCHPITLYSPDNILKDQFAILADIEQMLKKLPEDKLLFIQYPLPKAYRFALSKIMQHHPTILLLHDLDEIRHGKSSLLECRQINQADLIISHNKYMTAYLAKFGIQKDKVYNLNLFDYLRKDNQHIFDHQNDKNLLCFAGHLRKSQFIYDFPQAVADKDIFLYGVKYEPQKMHTAGVFYQGAFPTEEIQEQISGKFGLLWDGPSNQSCIGNYGDYLKINNPHKVSMYLSANMPVFVWSKAAIADFIKQNQAGILIDSLAEIPAALKQLTPENYQQLVANASRLGQKAATGGFLTDALTSILQSYTTVDSFANYYLKKNLK</sequence>
<evidence type="ECO:0000313" key="4">
    <source>
        <dbReference type="EMBL" id="SEM96503.1"/>
    </source>
</evidence>
<organism evidence="4 5">
    <name type="scientific">Ligilactobacillus ruminis</name>
    <dbReference type="NCBI Taxonomy" id="1623"/>
    <lineage>
        <taxon>Bacteria</taxon>
        <taxon>Bacillati</taxon>
        <taxon>Bacillota</taxon>
        <taxon>Bacilli</taxon>
        <taxon>Lactobacillales</taxon>
        <taxon>Lactobacillaceae</taxon>
        <taxon>Ligilactobacillus</taxon>
    </lineage>
</organism>
<feature type="domain" description="Glucosyltransferase 3-like N-terminal" evidence="2">
    <location>
        <begin position="13"/>
        <end position="147"/>
    </location>
</feature>
<dbReference type="InterPro" id="IPR058592">
    <property type="entry name" value="Gtf3_C"/>
</dbReference>
<dbReference type="SUPFAM" id="SSF53756">
    <property type="entry name" value="UDP-Glycosyltransferase/glycogen phosphorylase"/>
    <property type="match status" value="1"/>
</dbReference>
<comment type="caution">
    <text evidence="4">The sequence shown here is derived from an EMBL/GenBank/DDBJ whole genome shotgun (WGS) entry which is preliminary data.</text>
</comment>
<dbReference type="Pfam" id="PF26337">
    <property type="entry name" value="Gtf3_C"/>
    <property type="match status" value="1"/>
</dbReference>
<accession>A0ABY1AE86</accession>
<dbReference type="Gene3D" id="3.40.50.2000">
    <property type="entry name" value="Glycogen Phosphorylase B"/>
    <property type="match status" value="2"/>
</dbReference>
<gene>
    <name evidence="4" type="ORF">SAMN05216431_11634</name>
</gene>
<dbReference type="Proteomes" id="UP000182089">
    <property type="component" value="Unassembled WGS sequence"/>
</dbReference>
<reference evidence="4 5" key="1">
    <citation type="submission" date="2016-10" db="EMBL/GenBank/DDBJ databases">
        <authorList>
            <person name="Varghese N."/>
            <person name="Submissions S."/>
        </authorList>
    </citation>
    <scope>NUCLEOTIDE SEQUENCE [LARGE SCALE GENOMIC DNA]</scope>
    <source>
        <strain evidence="4 5">WC1T17</strain>
    </source>
</reference>
<name>A0ABY1AE86_9LACO</name>
<feature type="domain" description="Glucosyltransferase 3-like C-terminal" evidence="3">
    <location>
        <begin position="169"/>
        <end position="332"/>
    </location>
</feature>
<evidence type="ECO:0000313" key="5">
    <source>
        <dbReference type="Proteomes" id="UP000182089"/>
    </source>
</evidence>
<protein>
    <recommendedName>
        <fullName evidence="6">Beta-1,6-galactofuranosyltransferase</fullName>
    </recommendedName>
</protein>
<evidence type="ECO:0000259" key="2">
    <source>
        <dbReference type="Pfam" id="PF26334"/>
    </source>
</evidence>
<proteinExistence type="predicted"/>
<dbReference type="Pfam" id="PF26334">
    <property type="entry name" value="Gtf3_N"/>
    <property type="match status" value="1"/>
</dbReference>
<dbReference type="InterPro" id="IPR058591">
    <property type="entry name" value="Gtf3_N"/>
</dbReference>
<evidence type="ECO:0000259" key="3">
    <source>
        <dbReference type="Pfam" id="PF26337"/>
    </source>
</evidence>
<keyword evidence="1" id="KW-0808">Transferase</keyword>